<comment type="caution">
    <text evidence="3">The sequence shown here is derived from an EMBL/GenBank/DDBJ whole genome shotgun (WGS) entry which is preliminary data.</text>
</comment>
<evidence type="ECO:0000313" key="3">
    <source>
        <dbReference type="EMBL" id="KAK3091689.1"/>
    </source>
</evidence>
<dbReference type="InterPro" id="IPR043138">
    <property type="entry name" value="GGT_lsub"/>
</dbReference>
<sequence length="556" mass="59879">MSLPFSSRRSTVICQHGCVASSQPLATQIGIDILKSGGNAADAAVAVAAALNVTEPCSTGIGGDAFCLFYDANTKRVSGLNGSGRAPANLTLDLVHRKGFNKENLFPDTHGHAVTVPGAAAAWVDTVEKFGSGKVSLSEILRPAAELAEVGFPVQKIAANSWRKGSYLLSDPKNKHGCDMLLNGKPPCHGQMMQMPHLAKVFKDLGVHGKSSFYSGRVAMALADVVQTHGGVMSLADLENHVTTFDEPICVDYKGYRLWEIPPNGQGITALIALNIIEQYQNMERSLKDMGHNSADYIHMLTEALKLSFADTTWYCADPGQVKVPVTKLLSKEYAVKRAQMIQKNCALKNVTKGDFTIGDDTVYFTTSDKDGNACSFINSNFMGFGTGLVPEGCGFTLQNRGCGFSLERGHPNAVAPCKRPYHTIIPAMVTHVADDSLMMSYGCMGGFMQPQGHVQVLLNMVEFGLDPQEAVDQPRICVGGGYGFDSRYVSLEEGIEEGVVSKLKELGHSVDGPLKNFDRSKFGKAQVIQRREAGNGKFAYWGGSDPRGDGMVIGY</sequence>
<evidence type="ECO:0008006" key="5">
    <source>
        <dbReference type="Google" id="ProtNLM"/>
    </source>
</evidence>
<dbReference type="InterPro" id="IPR043137">
    <property type="entry name" value="GGT_ssub_C"/>
</dbReference>
<keyword evidence="4" id="KW-1185">Reference proteome</keyword>
<dbReference type="InterPro" id="IPR029055">
    <property type="entry name" value="Ntn_hydrolases_N"/>
</dbReference>
<dbReference type="GO" id="GO:0006751">
    <property type="term" value="P:glutathione catabolic process"/>
    <property type="evidence" value="ECO:0007669"/>
    <property type="project" value="InterPro"/>
</dbReference>
<dbReference type="SUPFAM" id="SSF56235">
    <property type="entry name" value="N-terminal nucleophile aminohydrolases (Ntn hydrolases)"/>
    <property type="match status" value="1"/>
</dbReference>
<dbReference type="Pfam" id="PF01019">
    <property type="entry name" value="G_glu_transpept"/>
    <property type="match status" value="1"/>
</dbReference>
<dbReference type="PRINTS" id="PR01210">
    <property type="entry name" value="GGTRANSPTASE"/>
</dbReference>
<reference evidence="3" key="1">
    <citation type="submission" date="2019-08" db="EMBL/GenBank/DDBJ databases">
        <title>The improved chromosome-level genome for the pearl oyster Pinctada fucata martensii using PacBio sequencing and Hi-C.</title>
        <authorList>
            <person name="Zheng Z."/>
        </authorList>
    </citation>
    <scope>NUCLEOTIDE SEQUENCE</scope>
    <source>
        <strain evidence="3">ZZ-2019</strain>
        <tissue evidence="3">Adductor muscle</tissue>
    </source>
</reference>
<dbReference type="AlphaFoldDB" id="A0AA89BUT5"/>
<dbReference type="Gene3D" id="3.60.20.40">
    <property type="match status" value="1"/>
</dbReference>
<accession>A0AA89BUT5</accession>
<dbReference type="InterPro" id="IPR052896">
    <property type="entry name" value="GGT-like_enzyme"/>
</dbReference>
<dbReference type="EMBL" id="VSWD01000010">
    <property type="protein sequence ID" value="KAK3091689.1"/>
    <property type="molecule type" value="Genomic_DNA"/>
</dbReference>
<protein>
    <recommendedName>
        <fullName evidence="5">Gamma-glutamyltransferase</fullName>
    </recommendedName>
</protein>
<evidence type="ECO:0000313" key="4">
    <source>
        <dbReference type="Proteomes" id="UP001186944"/>
    </source>
</evidence>
<dbReference type="NCBIfam" id="TIGR00066">
    <property type="entry name" value="g_glut_trans"/>
    <property type="match status" value="1"/>
</dbReference>
<evidence type="ECO:0000256" key="1">
    <source>
        <dbReference type="PIRSR" id="PIRSR600101-1"/>
    </source>
</evidence>
<feature type="active site" description="Nucleophile" evidence="1">
    <location>
        <position position="362"/>
    </location>
</feature>
<dbReference type="PANTHER" id="PTHR43881:SF1">
    <property type="entry name" value="GAMMA-GLUTAMYLTRANSPEPTIDASE (AFU_ORTHOLOGUE AFUA_4G13580)"/>
    <property type="match status" value="1"/>
</dbReference>
<feature type="binding site" evidence="2">
    <location>
        <position position="447"/>
    </location>
    <ligand>
        <name>L-glutamate</name>
        <dbReference type="ChEBI" id="CHEBI:29985"/>
    </ligand>
</feature>
<name>A0AA89BUT5_PINIB</name>
<dbReference type="PANTHER" id="PTHR43881">
    <property type="entry name" value="GAMMA-GLUTAMYLTRANSPEPTIDASE (AFU_ORTHOLOGUE AFUA_4G13580)"/>
    <property type="match status" value="1"/>
</dbReference>
<dbReference type="GO" id="GO:0036374">
    <property type="term" value="F:glutathione hydrolase activity"/>
    <property type="evidence" value="ECO:0007669"/>
    <property type="project" value="InterPro"/>
</dbReference>
<dbReference type="InterPro" id="IPR000101">
    <property type="entry name" value="GGT_peptidase"/>
</dbReference>
<evidence type="ECO:0000256" key="2">
    <source>
        <dbReference type="PIRSR" id="PIRSR600101-2"/>
    </source>
</evidence>
<gene>
    <name evidence="3" type="ORF">FSP39_021884</name>
</gene>
<proteinExistence type="predicted"/>
<dbReference type="Proteomes" id="UP001186944">
    <property type="component" value="Unassembled WGS sequence"/>
</dbReference>
<organism evidence="3 4">
    <name type="scientific">Pinctada imbricata</name>
    <name type="common">Atlantic pearl-oyster</name>
    <name type="synonym">Pinctada martensii</name>
    <dbReference type="NCBI Taxonomy" id="66713"/>
    <lineage>
        <taxon>Eukaryota</taxon>
        <taxon>Metazoa</taxon>
        <taxon>Spiralia</taxon>
        <taxon>Lophotrochozoa</taxon>
        <taxon>Mollusca</taxon>
        <taxon>Bivalvia</taxon>
        <taxon>Autobranchia</taxon>
        <taxon>Pteriomorphia</taxon>
        <taxon>Pterioida</taxon>
        <taxon>Pterioidea</taxon>
        <taxon>Pteriidae</taxon>
        <taxon>Pinctada</taxon>
    </lineage>
</organism>
<dbReference type="Gene3D" id="1.10.246.130">
    <property type="match status" value="1"/>
</dbReference>